<evidence type="ECO:0000256" key="2">
    <source>
        <dbReference type="ARBA" id="ARBA00022670"/>
    </source>
</evidence>
<proteinExistence type="inferred from homology"/>
<dbReference type="EC" id="3.4.-.-" evidence="8"/>
<dbReference type="GO" id="GO:0006508">
    <property type="term" value="P:proteolysis"/>
    <property type="evidence" value="ECO:0007669"/>
    <property type="project" value="UniProtKB-KW"/>
</dbReference>
<evidence type="ECO:0000256" key="3">
    <source>
        <dbReference type="ARBA" id="ARBA00022763"/>
    </source>
</evidence>
<dbReference type="SUPFAM" id="SSF143081">
    <property type="entry name" value="BB1717-like"/>
    <property type="match status" value="1"/>
</dbReference>
<evidence type="ECO:0000256" key="1">
    <source>
        <dbReference type="ARBA" id="ARBA00008136"/>
    </source>
</evidence>
<dbReference type="EMBL" id="CP040818">
    <property type="protein sequence ID" value="QDL91807.1"/>
    <property type="molecule type" value="Genomic_DNA"/>
</dbReference>
<dbReference type="GO" id="GO:0016829">
    <property type="term" value="F:lyase activity"/>
    <property type="evidence" value="ECO:0007669"/>
    <property type="project" value="UniProtKB-KW"/>
</dbReference>
<evidence type="ECO:0000256" key="9">
    <source>
        <dbReference type="SAM" id="MobiDB-lite"/>
    </source>
</evidence>
<keyword evidence="2 8" id="KW-0645">Protease</keyword>
<dbReference type="InterPro" id="IPR003738">
    <property type="entry name" value="SRAP"/>
</dbReference>
<keyword evidence="3" id="KW-0227">DNA damage</keyword>
<comment type="similarity">
    <text evidence="1 8">Belongs to the SOS response-associated peptidase family.</text>
</comment>
<dbReference type="OrthoDB" id="9782620at2"/>
<feature type="region of interest" description="Disordered" evidence="9">
    <location>
        <begin position="216"/>
        <end position="241"/>
    </location>
</feature>
<dbReference type="PANTHER" id="PTHR13604:SF0">
    <property type="entry name" value="ABASIC SITE PROCESSING PROTEIN HMCES"/>
    <property type="match status" value="1"/>
</dbReference>
<keyword evidence="6" id="KW-0238">DNA-binding</keyword>
<protein>
    <recommendedName>
        <fullName evidence="8">Abasic site processing protein</fullName>
        <ecNumber evidence="8">3.4.-.-</ecNumber>
    </recommendedName>
</protein>
<evidence type="ECO:0000313" key="11">
    <source>
        <dbReference type="Proteomes" id="UP000305888"/>
    </source>
</evidence>
<keyword evidence="5" id="KW-0190">Covalent protein-DNA linkage</keyword>
<organism evidence="10 11">
    <name type="scientific">Paroceanicella profunda</name>
    <dbReference type="NCBI Taxonomy" id="2579971"/>
    <lineage>
        <taxon>Bacteria</taxon>
        <taxon>Pseudomonadati</taxon>
        <taxon>Pseudomonadota</taxon>
        <taxon>Alphaproteobacteria</taxon>
        <taxon>Rhodobacterales</taxon>
        <taxon>Paracoccaceae</taxon>
        <taxon>Paroceanicella</taxon>
    </lineage>
</organism>
<dbReference type="Gene3D" id="3.90.1680.10">
    <property type="entry name" value="SOS response associated peptidase-like"/>
    <property type="match status" value="1"/>
</dbReference>
<gene>
    <name evidence="10" type="ORF">FDP22_08475</name>
</gene>
<dbReference type="Pfam" id="PF02586">
    <property type="entry name" value="SRAP"/>
    <property type="match status" value="1"/>
</dbReference>
<accession>A0A5B8FH59</accession>
<dbReference type="GO" id="GO:0106300">
    <property type="term" value="P:protein-DNA covalent cross-linking repair"/>
    <property type="evidence" value="ECO:0007669"/>
    <property type="project" value="InterPro"/>
</dbReference>
<evidence type="ECO:0000256" key="8">
    <source>
        <dbReference type="RuleBase" id="RU364100"/>
    </source>
</evidence>
<keyword evidence="11" id="KW-1185">Reference proteome</keyword>
<dbReference type="Proteomes" id="UP000305888">
    <property type="component" value="Chromosome"/>
</dbReference>
<keyword evidence="4 8" id="KW-0378">Hydrolase</keyword>
<sequence>MCGRFTHHLSWAEIHRLYNLTAEGDIARNTAPRYNISPTEDVLFVRAGEDDGEVLDEGRWWLVPPWAKEVPKYPMFNARAETAATKPAFREAFRTGRCLIPADGYFEWTKGEDGGRDPWYLHLPGGRPFSFAGLWARNERLGLTSCTILTAPAVAPIDRLHHRMPVILAPDAYGEWLSSATGAEAAAALLARHLDGELAFHRVSRQVNATRFEGASAIAPLDAEPPGPGPGEDPPQRDLFG</sequence>
<evidence type="ECO:0000313" key="10">
    <source>
        <dbReference type="EMBL" id="QDL91807.1"/>
    </source>
</evidence>
<dbReference type="RefSeq" id="WP_138572141.1">
    <property type="nucleotide sequence ID" value="NZ_CP040818.1"/>
</dbReference>
<dbReference type="GO" id="GO:0008233">
    <property type="term" value="F:peptidase activity"/>
    <property type="evidence" value="ECO:0007669"/>
    <property type="project" value="UniProtKB-KW"/>
</dbReference>
<name>A0A5B8FH59_9RHOB</name>
<keyword evidence="7" id="KW-0456">Lyase</keyword>
<dbReference type="AlphaFoldDB" id="A0A5B8FH59"/>
<evidence type="ECO:0000256" key="7">
    <source>
        <dbReference type="ARBA" id="ARBA00023239"/>
    </source>
</evidence>
<evidence type="ECO:0000256" key="5">
    <source>
        <dbReference type="ARBA" id="ARBA00023124"/>
    </source>
</evidence>
<reference evidence="10 11" key="1">
    <citation type="submission" date="2019-06" db="EMBL/GenBank/DDBJ databases">
        <title>Genome sequence of Rhodobacteraceae bacterium D4M1.</title>
        <authorList>
            <person name="Cao J."/>
        </authorList>
    </citation>
    <scope>NUCLEOTIDE SEQUENCE [LARGE SCALE GENOMIC DNA]</scope>
    <source>
        <strain evidence="10 11">D4M1</strain>
    </source>
</reference>
<evidence type="ECO:0000256" key="4">
    <source>
        <dbReference type="ARBA" id="ARBA00022801"/>
    </source>
</evidence>
<dbReference type="InterPro" id="IPR036590">
    <property type="entry name" value="SRAP-like"/>
</dbReference>
<evidence type="ECO:0000256" key="6">
    <source>
        <dbReference type="ARBA" id="ARBA00023125"/>
    </source>
</evidence>
<dbReference type="KEGG" id="ppru:FDP22_08475"/>
<dbReference type="GO" id="GO:0003697">
    <property type="term" value="F:single-stranded DNA binding"/>
    <property type="evidence" value="ECO:0007669"/>
    <property type="project" value="InterPro"/>
</dbReference>
<feature type="compositionally biased region" description="Pro residues" evidence="9">
    <location>
        <begin position="223"/>
        <end position="233"/>
    </location>
</feature>
<dbReference type="PANTHER" id="PTHR13604">
    <property type="entry name" value="DC12-RELATED"/>
    <property type="match status" value="1"/>
</dbReference>